<feature type="region of interest" description="Disordered" evidence="1">
    <location>
        <begin position="220"/>
        <end position="265"/>
    </location>
</feature>
<name>A0A397T303_9GLOM</name>
<keyword evidence="3" id="KW-1185">Reference proteome</keyword>
<dbReference type="Proteomes" id="UP000265703">
    <property type="component" value="Unassembled WGS sequence"/>
</dbReference>
<feature type="compositionally biased region" description="Basic and acidic residues" evidence="1">
    <location>
        <begin position="334"/>
        <end position="343"/>
    </location>
</feature>
<sequence>MRELLLVRKLQEENAKKNKPIENISSENSDKGHDAADSKTNITKNISDNANQTFNREVHVKNTKSHDIDDNVKISIPDDKINPTHQSDASNVDKISEQVINDNNCNQSTGETSFNENTEKSQSLQPVEENTLVISKHDINDLIDPMSNEEKKHNEAVSLALQTKRESLKEFFLQKQPYIHKDTFTDNQIVLDSNFIDDKKLVSLTNIKDESIIEEQLTDEIPSQESETIKPKDTIITDKPLTSPPANLELSPDEKRQKAAAARNMQRKDLKQFLKQKKQAMERKSDETADIIIMEPEKAKESLETKNFEVDIINSKENSILNNGLNGDDKVQLETKNKGERNNSIHLKRSKNKSSSVDTDSDGSVDLDALIAEGSDLESGEIQLNDDGLDDGDDNFWRVDPAEV</sequence>
<feature type="compositionally biased region" description="Polar residues" evidence="1">
    <location>
        <begin position="38"/>
        <end position="55"/>
    </location>
</feature>
<comment type="caution">
    <text evidence="2">The sequence shown here is derived from an EMBL/GenBank/DDBJ whole genome shotgun (WGS) entry which is preliminary data.</text>
</comment>
<feature type="compositionally biased region" description="Basic and acidic residues" evidence="1">
    <location>
        <begin position="395"/>
        <end position="404"/>
    </location>
</feature>
<feature type="compositionally biased region" description="Basic and acidic residues" evidence="1">
    <location>
        <begin position="56"/>
        <end position="82"/>
    </location>
</feature>
<evidence type="ECO:0000313" key="2">
    <source>
        <dbReference type="EMBL" id="RIA92780.1"/>
    </source>
</evidence>
<feature type="region of interest" description="Disordered" evidence="1">
    <location>
        <begin position="103"/>
        <end position="122"/>
    </location>
</feature>
<organism evidence="2 3">
    <name type="scientific">Glomus cerebriforme</name>
    <dbReference type="NCBI Taxonomy" id="658196"/>
    <lineage>
        <taxon>Eukaryota</taxon>
        <taxon>Fungi</taxon>
        <taxon>Fungi incertae sedis</taxon>
        <taxon>Mucoromycota</taxon>
        <taxon>Glomeromycotina</taxon>
        <taxon>Glomeromycetes</taxon>
        <taxon>Glomerales</taxon>
        <taxon>Glomeraceae</taxon>
        <taxon>Glomus</taxon>
    </lineage>
</organism>
<dbReference type="AlphaFoldDB" id="A0A397T303"/>
<dbReference type="EMBL" id="QKYT01000117">
    <property type="protein sequence ID" value="RIA92780.1"/>
    <property type="molecule type" value="Genomic_DNA"/>
</dbReference>
<protein>
    <submittedName>
        <fullName evidence="2">Uncharacterized protein</fullName>
    </submittedName>
</protein>
<feature type="region of interest" description="Disordered" evidence="1">
    <location>
        <begin position="334"/>
        <end position="404"/>
    </location>
</feature>
<evidence type="ECO:0000256" key="1">
    <source>
        <dbReference type="SAM" id="MobiDB-lite"/>
    </source>
</evidence>
<dbReference type="OrthoDB" id="2443517at2759"/>
<accession>A0A397T303</accession>
<gene>
    <name evidence="2" type="ORF">C1645_46399</name>
</gene>
<proteinExistence type="predicted"/>
<feature type="compositionally biased region" description="Basic and acidic residues" evidence="1">
    <location>
        <begin position="1"/>
        <end position="20"/>
    </location>
</feature>
<feature type="compositionally biased region" description="Basic and acidic residues" evidence="1">
    <location>
        <begin position="28"/>
        <end position="37"/>
    </location>
</feature>
<reference evidence="2 3" key="1">
    <citation type="submission" date="2018-06" db="EMBL/GenBank/DDBJ databases">
        <title>Comparative genomics reveals the genomic features of Rhizophagus irregularis, R. cerebriforme, R. diaphanum and Gigaspora rosea, and their symbiotic lifestyle signature.</title>
        <authorList>
            <person name="Morin E."/>
            <person name="San Clemente H."/>
            <person name="Chen E.C.H."/>
            <person name="De La Providencia I."/>
            <person name="Hainaut M."/>
            <person name="Kuo A."/>
            <person name="Kohler A."/>
            <person name="Murat C."/>
            <person name="Tang N."/>
            <person name="Roy S."/>
            <person name="Loubradou J."/>
            <person name="Henrissat B."/>
            <person name="Grigoriev I.V."/>
            <person name="Corradi N."/>
            <person name="Roux C."/>
            <person name="Martin F.M."/>
        </authorList>
    </citation>
    <scope>NUCLEOTIDE SEQUENCE [LARGE SCALE GENOMIC DNA]</scope>
    <source>
        <strain evidence="2 3">DAOM 227022</strain>
    </source>
</reference>
<feature type="compositionally biased region" description="Basic and acidic residues" evidence="1">
    <location>
        <begin position="227"/>
        <end position="236"/>
    </location>
</feature>
<evidence type="ECO:0000313" key="3">
    <source>
        <dbReference type="Proteomes" id="UP000265703"/>
    </source>
</evidence>
<feature type="region of interest" description="Disordered" evidence="1">
    <location>
        <begin position="1"/>
        <end position="91"/>
    </location>
</feature>